<dbReference type="PROSITE" id="PS00438">
    <property type="entry name" value="CATALASE_2"/>
    <property type="match status" value="1"/>
</dbReference>
<dbReference type="PANTHER" id="PTHR11465:SF61">
    <property type="entry name" value="CATALASE"/>
    <property type="match status" value="1"/>
</dbReference>
<evidence type="ECO:0000256" key="7">
    <source>
        <dbReference type="ARBA" id="ARBA00023002"/>
    </source>
</evidence>
<evidence type="ECO:0000313" key="15">
    <source>
        <dbReference type="Proteomes" id="UP000195840"/>
    </source>
</evidence>
<dbReference type="GO" id="GO:0046872">
    <property type="term" value="F:metal ion binding"/>
    <property type="evidence" value="ECO:0007669"/>
    <property type="project" value="UniProtKB-KW"/>
</dbReference>
<evidence type="ECO:0000256" key="4">
    <source>
        <dbReference type="ARBA" id="ARBA00022559"/>
    </source>
</evidence>
<dbReference type="Pfam" id="PF06628">
    <property type="entry name" value="Catalase-rel"/>
    <property type="match status" value="1"/>
</dbReference>
<accession>A0AB73NKF3</accession>
<keyword evidence="15" id="KW-1185">Reference proteome</keyword>
<evidence type="ECO:0000259" key="13">
    <source>
        <dbReference type="SMART" id="SM01060"/>
    </source>
</evidence>
<dbReference type="PIRSF" id="PIRSF038928">
    <property type="entry name" value="Catalase_clade1-3"/>
    <property type="match status" value="1"/>
</dbReference>
<dbReference type="Proteomes" id="UP000195840">
    <property type="component" value="Unassembled WGS sequence"/>
</dbReference>
<keyword evidence="4" id="KW-0575">Peroxidase</keyword>
<dbReference type="GO" id="GO:0004096">
    <property type="term" value="F:catalase activity"/>
    <property type="evidence" value="ECO:0007669"/>
    <property type="project" value="UniProtKB-EC"/>
</dbReference>
<dbReference type="CDD" id="cd08156">
    <property type="entry name" value="catalase_clade_3"/>
    <property type="match status" value="1"/>
</dbReference>
<keyword evidence="9" id="KW-0376">Hydrogen peroxide</keyword>
<feature type="active site" evidence="11">
    <location>
        <position position="56"/>
    </location>
</feature>
<dbReference type="SUPFAM" id="SSF56634">
    <property type="entry name" value="Heme-dependent catalase-like"/>
    <property type="match status" value="1"/>
</dbReference>
<dbReference type="Gene3D" id="2.40.180.10">
    <property type="entry name" value="Catalase core domain"/>
    <property type="match status" value="1"/>
</dbReference>
<dbReference type="SMART" id="SM01060">
    <property type="entry name" value="Catalase"/>
    <property type="match status" value="1"/>
</dbReference>
<feature type="active site" evidence="11">
    <location>
        <position position="129"/>
    </location>
</feature>
<comment type="caution">
    <text evidence="14">The sequence shown here is derived from an EMBL/GenBank/DDBJ whole genome shotgun (WGS) entry which is preliminary data.</text>
</comment>
<name>A0AB73NKF3_YERKR</name>
<feature type="domain" description="Catalase core" evidence="13">
    <location>
        <begin position="9"/>
        <end position="393"/>
    </location>
</feature>
<evidence type="ECO:0000256" key="8">
    <source>
        <dbReference type="ARBA" id="ARBA00023004"/>
    </source>
</evidence>
<evidence type="ECO:0000256" key="9">
    <source>
        <dbReference type="ARBA" id="ARBA00023324"/>
    </source>
</evidence>
<comment type="similarity">
    <text evidence="2">Belongs to the catalase family.</text>
</comment>
<dbReference type="GO" id="GO:0020037">
    <property type="term" value="F:heme binding"/>
    <property type="evidence" value="ECO:0007669"/>
    <property type="project" value="InterPro"/>
</dbReference>
<proteinExistence type="inferred from homology"/>
<keyword evidence="7" id="KW-0560">Oxidoreductase</keyword>
<evidence type="ECO:0000313" key="14">
    <source>
        <dbReference type="EMBL" id="OVZ81366.1"/>
    </source>
</evidence>
<organism evidence="14 15">
    <name type="scientific">Yersinia kristensenii</name>
    <dbReference type="NCBI Taxonomy" id="28152"/>
    <lineage>
        <taxon>Bacteria</taxon>
        <taxon>Pseudomonadati</taxon>
        <taxon>Pseudomonadota</taxon>
        <taxon>Gammaproteobacteria</taxon>
        <taxon>Enterobacterales</taxon>
        <taxon>Yersiniaceae</taxon>
        <taxon>Yersinia</taxon>
    </lineage>
</organism>
<dbReference type="EC" id="1.11.1.6" evidence="3"/>
<dbReference type="PRINTS" id="PR00067">
    <property type="entry name" value="CATALASE"/>
</dbReference>
<dbReference type="GO" id="GO:0042744">
    <property type="term" value="P:hydrogen peroxide catabolic process"/>
    <property type="evidence" value="ECO:0007669"/>
    <property type="project" value="UniProtKB-KW"/>
</dbReference>
<dbReference type="InterPro" id="IPR040333">
    <property type="entry name" value="Catalase_3"/>
</dbReference>
<evidence type="ECO:0000256" key="12">
    <source>
        <dbReference type="PIRSR" id="PIRSR038928-2"/>
    </source>
</evidence>
<comment type="cofactor">
    <cofactor evidence="1 12">
        <name>heme</name>
        <dbReference type="ChEBI" id="CHEBI:30413"/>
    </cofactor>
</comment>
<dbReference type="InterPro" id="IPR024711">
    <property type="entry name" value="Catalase_clade1/3"/>
</dbReference>
<evidence type="ECO:0000256" key="3">
    <source>
        <dbReference type="ARBA" id="ARBA00012314"/>
    </source>
</evidence>
<feature type="binding site" description="axial binding residue" evidence="12">
    <location>
        <position position="339"/>
    </location>
    <ligand>
        <name>heme</name>
        <dbReference type="ChEBI" id="CHEBI:30413"/>
    </ligand>
    <ligandPart>
        <name>Fe</name>
        <dbReference type="ChEBI" id="CHEBI:18248"/>
    </ligandPart>
</feature>
<sequence>MMSKKKGLTTAAGAPVVDNNNVVTAGRRGPMLLQDVWFLEKLAHFDREVIPERRMHAKGSGAYGTFTVTHDITQYTRAKIFAEIGKQTEMFVRFSTVAGERGAADAERDIRGFAMKYYTEEGNWDLVGNDTPVFYLRDPLKFPDLNHVVKRDPRTNLRNPTYKWDFFSQLPESLHQLTIDFSDRGLPKSYRHMHGFGSHTFSFINAANERFWVKFHFRCQQGIENLMDDEAEKLVGTDRESSQRDLYEAIERGDFPRWNLQIQVMPEHEASQTPYNPFDLTKVWPHGDYPLIDVGFFELNRNPENYFAEVEQAAFNPANVVPGVSFSPDRMLQGRLFSYGDAARYRLGVNHHQIPVNSAKCPFHNYHRDGAMRVDGNSGNGATYEPNSFGLFQEQPDFSEPPLTLEGAADHWNHREDTDYFSQPRALFNLLSTEEHQRMFARIAAELSQVPEEIQRRQVALFTQVHPDYGDGVKKALGLN</sequence>
<protein>
    <recommendedName>
        <fullName evidence="3">catalase</fullName>
        <ecNumber evidence="3">1.11.1.6</ecNumber>
    </recommendedName>
</protein>
<dbReference type="InterPro" id="IPR024708">
    <property type="entry name" value="Catalase_AS"/>
</dbReference>
<gene>
    <name evidence="14" type="ORF">CBW52_09825</name>
</gene>
<keyword evidence="8 12" id="KW-0408">Iron</keyword>
<dbReference type="InterPro" id="IPR011614">
    <property type="entry name" value="Catalase_core"/>
</dbReference>
<evidence type="ECO:0000256" key="5">
    <source>
        <dbReference type="ARBA" id="ARBA00022617"/>
    </source>
</evidence>
<evidence type="ECO:0000256" key="11">
    <source>
        <dbReference type="PIRSR" id="PIRSR038928-1"/>
    </source>
</evidence>
<dbReference type="GO" id="GO:0042542">
    <property type="term" value="P:response to hydrogen peroxide"/>
    <property type="evidence" value="ECO:0007669"/>
    <property type="project" value="TreeGrafter"/>
</dbReference>
<dbReference type="Pfam" id="PF00199">
    <property type="entry name" value="Catalase"/>
    <property type="match status" value="1"/>
</dbReference>
<dbReference type="EMBL" id="NHOG01000009">
    <property type="protein sequence ID" value="OVZ81366.1"/>
    <property type="molecule type" value="Genomic_DNA"/>
</dbReference>
<keyword evidence="6 12" id="KW-0479">Metal-binding</keyword>
<dbReference type="PANTHER" id="PTHR11465">
    <property type="entry name" value="CATALASE"/>
    <property type="match status" value="1"/>
</dbReference>
<evidence type="ECO:0000256" key="10">
    <source>
        <dbReference type="ARBA" id="ARBA00049254"/>
    </source>
</evidence>
<dbReference type="GO" id="GO:0005737">
    <property type="term" value="C:cytoplasm"/>
    <property type="evidence" value="ECO:0007669"/>
    <property type="project" value="TreeGrafter"/>
</dbReference>
<dbReference type="InterPro" id="IPR018028">
    <property type="entry name" value="Catalase"/>
</dbReference>
<keyword evidence="5 12" id="KW-0349">Heme</keyword>
<reference evidence="14 15" key="1">
    <citation type="submission" date="2017-05" db="EMBL/GenBank/DDBJ databases">
        <title>Whole genome sequencing of Yersinia kristensenii.</title>
        <authorList>
            <person name="Campioni F."/>
        </authorList>
    </citation>
    <scope>NUCLEOTIDE SEQUENCE [LARGE SCALE GENOMIC DNA]</scope>
    <source>
        <strain evidence="14 15">CFSAN060538</strain>
    </source>
</reference>
<dbReference type="PROSITE" id="PS51402">
    <property type="entry name" value="CATALASE_3"/>
    <property type="match status" value="1"/>
</dbReference>
<dbReference type="AlphaFoldDB" id="A0AB73NKF3"/>
<comment type="catalytic activity">
    <reaction evidence="10">
        <text>2 H2O2 = O2 + 2 H2O</text>
        <dbReference type="Rhea" id="RHEA:20309"/>
        <dbReference type="ChEBI" id="CHEBI:15377"/>
        <dbReference type="ChEBI" id="CHEBI:15379"/>
        <dbReference type="ChEBI" id="CHEBI:16240"/>
        <dbReference type="EC" id="1.11.1.6"/>
    </reaction>
</comment>
<evidence type="ECO:0000256" key="6">
    <source>
        <dbReference type="ARBA" id="ARBA00022723"/>
    </source>
</evidence>
<dbReference type="InterPro" id="IPR010582">
    <property type="entry name" value="Catalase_immune_responsive"/>
</dbReference>
<dbReference type="InterPro" id="IPR020835">
    <property type="entry name" value="Catalase_sf"/>
</dbReference>
<evidence type="ECO:0000256" key="2">
    <source>
        <dbReference type="ARBA" id="ARBA00005329"/>
    </source>
</evidence>
<evidence type="ECO:0000256" key="1">
    <source>
        <dbReference type="ARBA" id="ARBA00001971"/>
    </source>
</evidence>
<dbReference type="FunFam" id="2.40.180.10:FF:000001">
    <property type="entry name" value="Catalase"/>
    <property type="match status" value="1"/>
</dbReference>